<evidence type="ECO:0008006" key="12">
    <source>
        <dbReference type="Google" id="ProtNLM"/>
    </source>
</evidence>
<reference evidence="10 11" key="1">
    <citation type="submission" date="2024-02" db="EMBL/GenBank/DDBJ databases">
        <title>High-quality chromosome-scale genome assembly of Pensacola bahiagrass (Paspalum notatum Flugge var. saurae).</title>
        <authorList>
            <person name="Vega J.M."/>
            <person name="Podio M."/>
            <person name="Orjuela J."/>
            <person name="Siena L.A."/>
            <person name="Pessino S.C."/>
            <person name="Combes M.C."/>
            <person name="Mariac C."/>
            <person name="Albertini E."/>
            <person name="Pupilli F."/>
            <person name="Ortiz J.P.A."/>
            <person name="Leblanc O."/>
        </authorList>
    </citation>
    <scope>NUCLEOTIDE SEQUENCE [LARGE SCALE GENOMIC DNA]</scope>
    <source>
        <strain evidence="10">R1</strain>
        <tissue evidence="10">Leaf</tissue>
    </source>
</reference>
<keyword evidence="3" id="KW-0548">Nucleotidyltransferase</keyword>
<evidence type="ECO:0000259" key="8">
    <source>
        <dbReference type="Pfam" id="PF00078"/>
    </source>
</evidence>
<dbReference type="InterPro" id="IPR043128">
    <property type="entry name" value="Rev_trsase/Diguanyl_cyclase"/>
</dbReference>
<organism evidence="10 11">
    <name type="scientific">Paspalum notatum var. saurae</name>
    <dbReference type="NCBI Taxonomy" id="547442"/>
    <lineage>
        <taxon>Eukaryota</taxon>
        <taxon>Viridiplantae</taxon>
        <taxon>Streptophyta</taxon>
        <taxon>Embryophyta</taxon>
        <taxon>Tracheophyta</taxon>
        <taxon>Spermatophyta</taxon>
        <taxon>Magnoliopsida</taxon>
        <taxon>Liliopsida</taxon>
        <taxon>Poales</taxon>
        <taxon>Poaceae</taxon>
        <taxon>PACMAD clade</taxon>
        <taxon>Panicoideae</taxon>
        <taxon>Andropogonodae</taxon>
        <taxon>Paspaleae</taxon>
        <taxon>Paspalinae</taxon>
        <taxon>Paspalum</taxon>
    </lineage>
</organism>
<dbReference type="GO" id="GO:0006508">
    <property type="term" value="P:proteolysis"/>
    <property type="evidence" value="ECO:0007669"/>
    <property type="project" value="UniProtKB-KW"/>
</dbReference>
<keyword evidence="1" id="KW-0645">Protease</keyword>
<dbReference type="InterPro" id="IPR000477">
    <property type="entry name" value="RT_dom"/>
</dbReference>
<proteinExistence type="predicted"/>
<keyword evidence="5" id="KW-0255">Endonuclease</keyword>
<dbReference type="Proteomes" id="UP001341281">
    <property type="component" value="Chromosome 01"/>
</dbReference>
<name>A0AAQ3PG51_PASNO</name>
<keyword evidence="4" id="KW-0540">Nuclease</keyword>
<keyword evidence="11" id="KW-1185">Reference proteome</keyword>
<evidence type="ECO:0000256" key="5">
    <source>
        <dbReference type="ARBA" id="ARBA00022759"/>
    </source>
</evidence>
<dbReference type="GO" id="GO:0003964">
    <property type="term" value="F:RNA-directed DNA polymerase activity"/>
    <property type="evidence" value="ECO:0007669"/>
    <property type="project" value="UniProtKB-KW"/>
</dbReference>
<dbReference type="EMBL" id="CP144745">
    <property type="protein sequence ID" value="WVZ49947.1"/>
    <property type="molecule type" value="Genomic_DNA"/>
</dbReference>
<evidence type="ECO:0000256" key="7">
    <source>
        <dbReference type="ARBA" id="ARBA00022918"/>
    </source>
</evidence>
<dbReference type="InterPro" id="IPR041577">
    <property type="entry name" value="RT_RNaseH_2"/>
</dbReference>
<gene>
    <name evidence="10" type="ORF">U9M48_001261</name>
</gene>
<evidence type="ECO:0000256" key="1">
    <source>
        <dbReference type="ARBA" id="ARBA00022670"/>
    </source>
</evidence>
<evidence type="ECO:0000313" key="10">
    <source>
        <dbReference type="EMBL" id="WVZ49947.1"/>
    </source>
</evidence>
<dbReference type="PANTHER" id="PTHR24559">
    <property type="entry name" value="TRANSPOSON TY3-I GAG-POL POLYPROTEIN"/>
    <property type="match status" value="1"/>
</dbReference>
<dbReference type="FunFam" id="3.10.10.10:FF:000007">
    <property type="entry name" value="Retrovirus-related Pol polyprotein from transposon 17.6-like Protein"/>
    <property type="match status" value="1"/>
</dbReference>
<dbReference type="GO" id="GO:0004519">
    <property type="term" value="F:endonuclease activity"/>
    <property type="evidence" value="ECO:0007669"/>
    <property type="project" value="UniProtKB-KW"/>
</dbReference>
<sequence>MISGSGLISKEAGALLMETHVMKGAETGASIHHGQWKHGVESEVDIAATQPVVHQWLDGNKVAKNRCDSSSPFASPVSLVQKKDGSWRFCIDYRKLNNTTIKNRFPMLVIEETLDELGTDKAGYHQVRMSELDEHKTAFKTHHGHYQFRLMLFGLTNAPATFMNEIFSRFLRKFVLVFLDDILVFSPSRDIHIQHLKMVLDKLRLKPFLFEAQQLCICQHSIEYLGHIISHQRMATDPAKNHSHGRHYGLLAKPLTQILCHKQFIWSEAAEDAFLVLKQAMLNTPVLAIPDFSQQFIETDACDTGVWVVLMQAGRLADLWLI</sequence>
<accession>A0AAQ3PG51</accession>
<dbReference type="GO" id="GO:0008233">
    <property type="term" value="F:peptidase activity"/>
    <property type="evidence" value="ECO:0007669"/>
    <property type="project" value="UniProtKB-KW"/>
</dbReference>
<feature type="domain" description="Reverse transcriptase/retrotransposon-derived protein RNase H-like" evidence="9">
    <location>
        <begin position="266"/>
        <end position="314"/>
    </location>
</feature>
<dbReference type="AlphaFoldDB" id="A0AAQ3PG51"/>
<keyword evidence="2" id="KW-0808">Transferase</keyword>
<dbReference type="InterPro" id="IPR043502">
    <property type="entry name" value="DNA/RNA_pol_sf"/>
</dbReference>
<evidence type="ECO:0000313" key="11">
    <source>
        <dbReference type="Proteomes" id="UP001341281"/>
    </source>
</evidence>
<dbReference type="PANTHER" id="PTHR24559:SF450">
    <property type="entry name" value="RNA-DIRECTED DNA POLYMERASE HOMOLOG"/>
    <property type="match status" value="1"/>
</dbReference>
<evidence type="ECO:0000256" key="2">
    <source>
        <dbReference type="ARBA" id="ARBA00022679"/>
    </source>
</evidence>
<feature type="domain" description="Reverse transcriptase" evidence="8">
    <location>
        <begin position="80"/>
        <end position="229"/>
    </location>
</feature>
<dbReference type="Pfam" id="PF00078">
    <property type="entry name" value="RVT_1"/>
    <property type="match status" value="1"/>
</dbReference>
<dbReference type="Pfam" id="PF17919">
    <property type="entry name" value="RT_RNaseH_2"/>
    <property type="match status" value="1"/>
</dbReference>
<dbReference type="CDD" id="cd01647">
    <property type="entry name" value="RT_LTR"/>
    <property type="match status" value="1"/>
</dbReference>
<keyword evidence="7" id="KW-0695">RNA-directed DNA polymerase</keyword>
<evidence type="ECO:0000256" key="3">
    <source>
        <dbReference type="ARBA" id="ARBA00022695"/>
    </source>
</evidence>
<protein>
    <recommendedName>
        <fullName evidence="12">Reverse transcriptase domain-containing protein</fullName>
    </recommendedName>
</protein>
<dbReference type="SUPFAM" id="SSF56672">
    <property type="entry name" value="DNA/RNA polymerases"/>
    <property type="match status" value="1"/>
</dbReference>
<dbReference type="Gene3D" id="3.10.10.10">
    <property type="entry name" value="HIV Type 1 Reverse Transcriptase, subunit A, domain 1"/>
    <property type="match status" value="1"/>
</dbReference>
<evidence type="ECO:0000256" key="4">
    <source>
        <dbReference type="ARBA" id="ARBA00022722"/>
    </source>
</evidence>
<evidence type="ECO:0000259" key="9">
    <source>
        <dbReference type="Pfam" id="PF17919"/>
    </source>
</evidence>
<evidence type="ECO:0000256" key="6">
    <source>
        <dbReference type="ARBA" id="ARBA00022801"/>
    </source>
</evidence>
<dbReference type="InterPro" id="IPR053134">
    <property type="entry name" value="RNA-dir_DNA_polymerase"/>
</dbReference>
<keyword evidence="6" id="KW-0378">Hydrolase</keyword>
<dbReference type="Gene3D" id="3.30.70.270">
    <property type="match status" value="2"/>
</dbReference>